<dbReference type="OrthoDB" id="9813518at2"/>
<feature type="domain" description="Potassium channel" evidence="2">
    <location>
        <begin position="61"/>
        <end position="129"/>
    </location>
</feature>
<dbReference type="InterPro" id="IPR013099">
    <property type="entry name" value="K_chnl_dom"/>
</dbReference>
<keyword evidence="1" id="KW-0812">Transmembrane</keyword>
<sequence length="144" mass="16427">MFIASLFAALLVILSTFTHYEVLRLLSAYVPRIRIRPRARLLAVLFGTFSGHVLQIGYYALAYFYLRDHFDLGTFGGQFSDRFPSYLYFSAEAYTSIGLGDIYPLGPLRLITGIEALNGLLLIGWSASFTYLTMQKFWKISERD</sequence>
<evidence type="ECO:0000256" key="1">
    <source>
        <dbReference type="SAM" id="Phobius"/>
    </source>
</evidence>
<evidence type="ECO:0000313" key="4">
    <source>
        <dbReference type="Proteomes" id="UP000243180"/>
    </source>
</evidence>
<dbReference type="EMBL" id="AP014879">
    <property type="protein sequence ID" value="BAV32773.1"/>
    <property type="molecule type" value="Genomic_DNA"/>
</dbReference>
<keyword evidence="1" id="KW-1133">Transmembrane helix</keyword>
<dbReference type="InParanoid" id="A0A1B4XD69"/>
<evidence type="ECO:0000313" key="3">
    <source>
        <dbReference type="EMBL" id="BAV32773.1"/>
    </source>
</evidence>
<accession>A0A1B4XD69</accession>
<keyword evidence="1" id="KW-0472">Membrane</keyword>
<dbReference type="Pfam" id="PF07885">
    <property type="entry name" value="Ion_trans_2"/>
    <property type="match status" value="1"/>
</dbReference>
<dbReference type="SUPFAM" id="SSF81324">
    <property type="entry name" value="Voltage-gated potassium channels"/>
    <property type="match status" value="1"/>
</dbReference>
<dbReference type="Gene3D" id="1.10.287.70">
    <property type="match status" value="1"/>
</dbReference>
<dbReference type="AlphaFoldDB" id="A0A1B4XD69"/>
<dbReference type="Proteomes" id="UP000243180">
    <property type="component" value="Chromosome"/>
</dbReference>
<reference evidence="3 4" key="1">
    <citation type="submission" date="2015-05" db="EMBL/GenBank/DDBJ databases">
        <title>Complete genome sequence of a sulfur-oxidizing gammaproteobacterium strain HA5.</title>
        <authorList>
            <person name="Miura A."/>
            <person name="Kojima H."/>
            <person name="Fukui M."/>
        </authorList>
    </citation>
    <scope>NUCLEOTIDE SEQUENCE [LARGE SCALE GENOMIC DNA]</scope>
    <source>
        <strain evidence="3 4">HA5</strain>
    </source>
</reference>
<keyword evidence="4" id="KW-1185">Reference proteome</keyword>
<feature type="transmembrane region" description="Helical" evidence="1">
    <location>
        <begin position="42"/>
        <end position="66"/>
    </location>
</feature>
<proteinExistence type="predicted"/>
<organism evidence="3 4">
    <name type="scientific">Sulfuricaulis limicola</name>
    <dbReference type="NCBI Taxonomy" id="1620215"/>
    <lineage>
        <taxon>Bacteria</taxon>
        <taxon>Pseudomonadati</taxon>
        <taxon>Pseudomonadota</taxon>
        <taxon>Gammaproteobacteria</taxon>
        <taxon>Acidiferrobacterales</taxon>
        <taxon>Acidiferrobacteraceae</taxon>
        <taxon>Sulfuricaulis</taxon>
    </lineage>
</organism>
<evidence type="ECO:0000259" key="2">
    <source>
        <dbReference type="Pfam" id="PF07885"/>
    </source>
</evidence>
<dbReference type="RefSeq" id="WP_096359591.1">
    <property type="nucleotide sequence ID" value="NZ_AP014879.1"/>
</dbReference>
<protein>
    <submittedName>
        <fullName evidence="3">Ion transporter</fullName>
    </submittedName>
</protein>
<name>A0A1B4XD69_9GAMM</name>
<dbReference type="KEGG" id="slim:SCL_0451"/>
<gene>
    <name evidence="3" type="ORF">SCL_0451</name>
</gene>
<feature type="transmembrane region" description="Helical" evidence="1">
    <location>
        <begin position="116"/>
        <end position="134"/>
    </location>
</feature>